<keyword evidence="2" id="KW-1185">Reference proteome</keyword>
<dbReference type="EMBL" id="FOBF01000047">
    <property type="protein sequence ID" value="SEN86783.1"/>
    <property type="molecule type" value="Genomic_DNA"/>
</dbReference>
<dbReference type="RefSeq" id="WP_091106077.1">
    <property type="nucleotide sequence ID" value="NZ_FOBF01000047.1"/>
</dbReference>
<accession>A0A1H8K1D7</accession>
<dbReference type="STRING" id="46177.SAMN05660976_08499"/>
<gene>
    <name evidence="1" type="ORF">SAMN05660976_08499</name>
</gene>
<organism evidence="1 2">
    <name type="scientific">Nonomuraea pusilla</name>
    <dbReference type="NCBI Taxonomy" id="46177"/>
    <lineage>
        <taxon>Bacteria</taxon>
        <taxon>Bacillati</taxon>
        <taxon>Actinomycetota</taxon>
        <taxon>Actinomycetes</taxon>
        <taxon>Streptosporangiales</taxon>
        <taxon>Streptosporangiaceae</taxon>
        <taxon>Nonomuraea</taxon>
    </lineage>
</organism>
<protein>
    <recommendedName>
        <fullName evidence="3">Phage gp6-like head-tail connector protein</fullName>
    </recommendedName>
</protein>
<dbReference type="Proteomes" id="UP000198953">
    <property type="component" value="Unassembled WGS sequence"/>
</dbReference>
<evidence type="ECO:0008006" key="3">
    <source>
        <dbReference type="Google" id="ProtNLM"/>
    </source>
</evidence>
<sequence length="208" mass="22990">MSLPPLATVADLQAHLQRELPAAQADLAIRRASARVRSYTQQTISFVANDVVEVDGGDRTLRVPQRPLVVDDAHPLTVVELGDFGGLDLTLTEGVDYTRLGGELTRGYPTYWTNRLMGWPHNRVRGVFAPRVRLTYSHGYQTVPDDIMDVVLALATTNVSNVLGLRSESIDDYSVTYATETVGDARLNKDQKEELRGYRKGAFSVTLS</sequence>
<reference evidence="1 2" key="1">
    <citation type="submission" date="2016-10" db="EMBL/GenBank/DDBJ databases">
        <authorList>
            <person name="de Groot N.N."/>
        </authorList>
    </citation>
    <scope>NUCLEOTIDE SEQUENCE [LARGE SCALE GENOMIC DNA]</scope>
    <source>
        <strain evidence="1 2">DSM 43357</strain>
    </source>
</reference>
<name>A0A1H8K1D7_9ACTN</name>
<proteinExistence type="predicted"/>
<evidence type="ECO:0000313" key="2">
    <source>
        <dbReference type="Proteomes" id="UP000198953"/>
    </source>
</evidence>
<dbReference type="OrthoDB" id="3628853at2"/>
<dbReference type="AlphaFoldDB" id="A0A1H8K1D7"/>
<evidence type="ECO:0000313" key="1">
    <source>
        <dbReference type="EMBL" id="SEN86783.1"/>
    </source>
</evidence>